<evidence type="ECO:0000256" key="7">
    <source>
        <dbReference type="SAM" id="SignalP"/>
    </source>
</evidence>
<dbReference type="EMBL" id="JAEVFJ010000039">
    <property type="protein sequence ID" value="KAH8088961.1"/>
    <property type="molecule type" value="Genomic_DNA"/>
</dbReference>
<evidence type="ECO:0000256" key="4">
    <source>
        <dbReference type="ARBA" id="ARBA00023157"/>
    </source>
</evidence>
<comment type="subcellular location">
    <subcellularLocation>
        <location evidence="1">Secreted</location>
    </subcellularLocation>
</comment>
<feature type="transmembrane region" description="Helical" evidence="6">
    <location>
        <begin position="211"/>
        <end position="230"/>
    </location>
</feature>
<dbReference type="AlphaFoldDB" id="A0A8K0XLE8"/>
<evidence type="ECO:0000256" key="1">
    <source>
        <dbReference type="ARBA" id="ARBA00004613"/>
    </source>
</evidence>
<feature type="compositionally biased region" description="Low complexity" evidence="5">
    <location>
        <begin position="165"/>
        <end position="193"/>
    </location>
</feature>
<keyword evidence="4" id="KW-1015">Disulfide bond</keyword>
<dbReference type="Proteomes" id="UP000813824">
    <property type="component" value="Unassembled WGS sequence"/>
</dbReference>
<proteinExistence type="predicted"/>
<evidence type="ECO:0000259" key="8">
    <source>
        <dbReference type="Pfam" id="PF05730"/>
    </source>
</evidence>
<keyword evidence="10" id="KW-1185">Reference proteome</keyword>
<evidence type="ECO:0000313" key="9">
    <source>
        <dbReference type="EMBL" id="KAH8088961.1"/>
    </source>
</evidence>
<gene>
    <name evidence="9" type="ORF">BXZ70DRAFT_501642</name>
</gene>
<evidence type="ECO:0000256" key="3">
    <source>
        <dbReference type="ARBA" id="ARBA00022729"/>
    </source>
</evidence>
<dbReference type="InterPro" id="IPR008427">
    <property type="entry name" value="Extracellular_membr_CFEM_dom"/>
</dbReference>
<evidence type="ECO:0000256" key="2">
    <source>
        <dbReference type="ARBA" id="ARBA00022525"/>
    </source>
</evidence>
<dbReference type="OrthoDB" id="3267106at2759"/>
<feature type="signal peptide" evidence="7">
    <location>
        <begin position="1"/>
        <end position="19"/>
    </location>
</feature>
<keyword evidence="6" id="KW-1133">Transmembrane helix</keyword>
<accession>A0A8K0XLE8</accession>
<dbReference type="Pfam" id="PF05730">
    <property type="entry name" value="CFEM"/>
    <property type="match status" value="1"/>
</dbReference>
<comment type="caution">
    <text evidence="9">The sequence shown here is derived from an EMBL/GenBank/DDBJ whole genome shotgun (WGS) entry which is preliminary data.</text>
</comment>
<sequence>MFVSVLALCFAFLVTSSLAQSLTFPPITDDPASSTTGTRSSTLSRTSSGSSSPGSTTTPTSTSSAEFPSLSGYSPCGEPYIIANVRGRRVQSLTSSSVSNCLGTSVSDVGCISLVDVQCFCTNATRFTASLVGCINANCTADLGNAEKVANQFCALATPNVTLSFPSPTSSSSSSSSTSPSSTPSTTNTSASDPPAPTETGGSHSLSMDSAFGSVVFVGVVSAIAAVALGW</sequence>
<keyword evidence="6" id="KW-0812">Transmembrane</keyword>
<evidence type="ECO:0000256" key="5">
    <source>
        <dbReference type="SAM" id="MobiDB-lite"/>
    </source>
</evidence>
<feature type="domain" description="CFEM" evidence="8">
    <location>
        <begin position="99"/>
        <end position="155"/>
    </location>
</feature>
<organism evidence="9 10">
    <name type="scientific">Cristinia sonorae</name>
    <dbReference type="NCBI Taxonomy" id="1940300"/>
    <lineage>
        <taxon>Eukaryota</taxon>
        <taxon>Fungi</taxon>
        <taxon>Dikarya</taxon>
        <taxon>Basidiomycota</taxon>
        <taxon>Agaricomycotina</taxon>
        <taxon>Agaricomycetes</taxon>
        <taxon>Agaricomycetidae</taxon>
        <taxon>Agaricales</taxon>
        <taxon>Pleurotineae</taxon>
        <taxon>Stephanosporaceae</taxon>
        <taxon>Cristinia</taxon>
    </lineage>
</organism>
<dbReference type="GO" id="GO:0005576">
    <property type="term" value="C:extracellular region"/>
    <property type="evidence" value="ECO:0007669"/>
    <property type="project" value="UniProtKB-SubCell"/>
</dbReference>
<keyword evidence="6" id="KW-0472">Membrane</keyword>
<reference evidence="9" key="1">
    <citation type="journal article" date="2021" name="New Phytol.">
        <title>Evolutionary innovations through gain and loss of genes in the ectomycorrhizal Boletales.</title>
        <authorList>
            <person name="Wu G."/>
            <person name="Miyauchi S."/>
            <person name="Morin E."/>
            <person name="Kuo A."/>
            <person name="Drula E."/>
            <person name="Varga T."/>
            <person name="Kohler A."/>
            <person name="Feng B."/>
            <person name="Cao Y."/>
            <person name="Lipzen A."/>
            <person name="Daum C."/>
            <person name="Hundley H."/>
            <person name="Pangilinan J."/>
            <person name="Johnson J."/>
            <person name="Barry K."/>
            <person name="LaButti K."/>
            <person name="Ng V."/>
            <person name="Ahrendt S."/>
            <person name="Min B."/>
            <person name="Choi I.G."/>
            <person name="Park H."/>
            <person name="Plett J.M."/>
            <person name="Magnuson J."/>
            <person name="Spatafora J.W."/>
            <person name="Nagy L.G."/>
            <person name="Henrissat B."/>
            <person name="Grigoriev I.V."/>
            <person name="Yang Z.L."/>
            <person name="Xu J."/>
            <person name="Martin F.M."/>
        </authorList>
    </citation>
    <scope>NUCLEOTIDE SEQUENCE</scope>
    <source>
        <strain evidence="9">KKN 215</strain>
    </source>
</reference>
<feature type="compositionally biased region" description="Low complexity" evidence="5">
    <location>
        <begin position="33"/>
        <end position="64"/>
    </location>
</feature>
<feature type="chain" id="PRO_5035426850" description="CFEM domain-containing protein" evidence="7">
    <location>
        <begin position="20"/>
        <end position="231"/>
    </location>
</feature>
<evidence type="ECO:0000256" key="6">
    <source>
        <dbReference type="SAM" id="Phobius"/>
    </source>
</evidence>
<evidence type="ECO:0000313" key="10">
    <source>
        <dbReference type="Proteomes" id="UP000813824"/>
    </source>
</evidence>
<keyword evidence="3 7" id="KW-0732">Signal</keyword>
<name>A0A8K0XLE8_9AGAR</name>
<protein>
    <recommendedName>
        <fullName evidence="8">CFEM domain-containing protein</fullName>
    </recommendedName>
</protein>
<feature type="region of interest" description="Disordered" evidence="5">
    <location>
        <begin position="29"/>
        <end position="70"/>
    </location>
</feature>
<keyword evidence="2" id="KW-0964">Secreted</keyword>
<feature type="region of interest" description="Disordered" evidence="5">
    <location>
        <begin position="165"/>
        <end position="204"/>
    </location>
</feature>